<reference evidence="1 2" key="1">
    <citation type="journal article" date="2012" name="PLoS ONE">
        <title>The genome characteristics and predicted function of methyl-group oxidation pathway in the obligate aceticlastic methanogens, Methanosaeta spp.</title>
        <authorList>
            <person name="Zhu J."/>
            <person name="Zheng H."/>
            <person name="Ai G."/>
            <person name="Zhang G."/>
            <person name="Liu D."/>
            <person name="Liu X."/>
            <person name="Dong X."/>
        </authorList>
    </citation>
    <scope>NUCLEOTIDE SEQUENCE [LARGE SCALE GENOMIC DNA]</scope>
    <source>
        <strain evidence="1 2">6Ac</strain>
    </source>
</reference>
<dbReference type="InterPro" id="IPR008715">
    <property type="entry name" value="SAM-MeTfrase_NodS-like"/>
</dbReference>
<dbReference type="GO" id="GO:0008757">
    <property type="term" value="F:S-adenosylmethionine-dependent methyltransferase activity"/>
    <property type="evidence" value="ECO:0007669"/>
    <property type="project" value="InterPro"/>
</dbReference>
<dbReference type="OrthoDB" id="147504at2157"/>
<sequence>MEKTEPINESRWNKTYFDEVFKKEDPWMYFSSDYEQKKYIRQLSLLVDRKPTPNRILEIGCAEAAQTRMIIQAFPEAEVVAVDISSNAIRRAKENLKSNNVTFLDADILECIANIDDKYFDIIIWSESLYYVGDRLSTRDIFELFEKITNKLNNAGILCMANIINQQNGPEYFITKEAIMNSYFSLLASLMENIHKSRFVEQKKSSGNYHEYQIWLFERNSGDDENGNGLKCRD</sequence>
<evidence type="ECO:0000313" key="2">
    <source>
        <dbReference type="Proteomes" id="UP000005877"/>
    </source>
</evidence>
<dbReference type="InterPro" id="IPR029063">
    <property type="entry name" value="SAM-dependent_MTases_sf"/>
</dbReference>
<dbReference type="HOGENOM" id="CLU_1182876_0_0_2"/>
<dbReference type="Pfam" id="PF05401">
    <property type="entry name" value="NodS"/>
    <property type="match status" value="1"/>
</dbReference>
<keyword evidence="1" id="KW-0489">Methyltransferase</keyword>
<organism evidence="1 2">
    <name type="scientific">Methanothrix harundinacea (strain 6Ac)</name>
    <name type="common">Methanosaeta harundinacea</name>
    <dbReference type="NCBI Taxonomy" id="1110509"/>
    <lineage>
        <taxon>Archaea</taxon>
        <taxon>Methanobacteriati</taxon>
        <taxon>Methanobacteriota</taxon>
        <taxon>Stenosarchaea group</taxon>
        <taxon>Methanomicrobia</taxon>
        <taxon>Methanotrichales</taxon>
        <taxon>Methanotrichaceae</taxon>
        <taxon>Methanothrix</taxon>
    </lineage>
</organism>
<dbReference type="GO" id="GO:0009312">
    <property type="term" value="P:oligosaccharide biosynthetic process"/>
    <property type="evidence" value="ECO:0007669"/>
    <property type="project" value="InterPro"/>
</dbReference>
<dbReference type="STRING" id="1110509.Mhar_1596"/>
<name>G7WPB5_METH6</name>
<dbReference type="Gene3D" id="3.40.50.150">
    <property type="entry name" value="Vaccinia Virus protein VP39"/>
    <property type="match status" value="1"/>
</dbReference>
<dbReference type="EMBL" id="CP003117">
    <property type="protein sequence ID" value="AET64956.1"/>
    <property type="molecule type" value="Genomic_DNA"/>
</dbReference>
<protein>
    <submittedName>
        <fullName evidence="1">Methyltransferase type 11</fullName>
    </submittedName>
</protein>
<keyword evidence="2" id="KW-1185">Reference proteome</keyword>
<dbReference type="PATRIC" id="fig|1110509.7.peg.1776"/>
<gene>
    <name evidence="1" type="ordered locus">Mhar_1596</name>
</gene>
<dbReference type="SUPFAM" id="SSF53335">
    <property type="entry name" value="S-adenosyl-L-methionine-dependent methyltransferases"/>
    <property type="match status" value="1"/>
</dbReference>
<dbReference type="CDD" id="cd02440">
    <property type="entry name" value="AdoMet_MTases"/>
    <property type="match status" value="1"/>
</dbReference>
<evidence type="ECO:0000313" key="1">
    <source>
        <dbReference type="EMBL" id="AET64956.1"/>
    </source>
</evidence>
<dbReference type="AlphaFoldDB" id="G7WPB5"/>
<accession>G7WPB5</accession>
<keyword evidence="1" id="KW-0808">Transferase</keyword>
<dbReference type="RefSeq" id="WP_014587139.1">
    <property type="nucleotide sequence ID" value="NC_017527.1"/>
</dbReference>
<dbReference type="GO" id="GO:0032259">
    <property type="term" value="P:methylation"/>
    <property type="evidence" value="ECO:0007669"/>
    <property type="project" value="UniProtKB-KW"/>
</dbReference>
<dbReference type="KEGG" id="mhi:Mhar_1596"/>
<proteinExistence type="predicted"/>
<dbReference type="PANTHER" id="PTHR43861">
    <property type="entry name" value="TRANS-ACONITATE 2-METHYLTRANSFERASE-RELATED"/>
    <property type="match status" value="1"/>
</dbReference>
<dbReference type="Proteomes" id="UP000005877">
    <property type="component" value="Chromosome"/>
</dbReference>
<dbReference type="GeneID" id="31812407"/>